<dbReference type="InterPro" id="IPR003594">
    <property type="entry name" value="HATPase_dom"/>
</dbReference>
<feature type="domain" description="Histidine kinase/HSP90-like ATPase" evidence="1">
    <location>
        <begin position="46"/>
        <end position="147"/>
    </location>
</feature>
<gene>
    <name evidence="2" type="ORF">ATOP_09380</name>
</gene>
<evidence type="ECO:0000259" key="1">
    <source>
        <dbReference type="Pfam" id="PF02518"/>
    </source>
</evidence>
<dbReference type="Pfam" id="PF02518">
    <property type="entry name" value="HATPase_c"/>
    <property type="match status" value="1"/>
</dbReference>
<dbReference type="Proteomes" id="UP001055025">
    <property type="component" value="Unassembled WGS sequence"/>
</dbReference>
<dbReference type="EMBL" id="BQKC01000001">
    <property type="protein sequence ID" value="GJM55283.1"/>
    <property type="molecule type" value="Genomic_DNA"/>
</dbReference>
<dbReference type="InterPro" id="IPR036890">
    <property type="entry name" value="HATPase_C_sf"/>
</dbReference>
<keyword evidence="3" id="KW-1185">Reference proteome</keyword>
<dbReference type="RefSeq" id="WP_265590764.1">
    <property type="nucleotide sequence ID" value="NZ_BQKC01000001.1"/>
</dbReference>
<protein>
    <recommendedName>
        <fullName evidence="1">Histidine kinase/HSP90-like ATPase domain-containing protein</fullName>
    </recommendedName>
</protein>
<comment type="caution">
    <text evidence="2">The sequence shown here is derived from an EMBL/GenBank/DDBJ whole genome shotgun (WGS) entry which is preliminary data.</text>
</comment>
<accession>A0AAV5B2I0</accession>
<dbReference type="SUPFAM" id="SSF55874">
    <property type="entry name" value="ATPase domain of HSP90 chaperone/DNA topoisomerase II/histidine kinase"/>
    <property type="match status" value="1"/>
</dbReference>
<organism evidence="2 3">
    <name type="scientific">Granulimonas faecalis</name>
    <dbReference type="NCBI Taxonomy" id="2894155"/>
    <lineage>
        <taxon>Bacteria</taxon>
        <taxon>Bacillati</taxon>
        <taxon>Actinomycetota</taxon>
        <taxon>Coriobacteriia</taxon>
        <taxon>Coriobacteriales</taxon>
        <taxon>Kribbibacteriaceae</taxon>
        <taxon>Granulimonas</taxon>
    </lineage>
</organism>
<proteinExistence type="predicted"/>
<dbReference type="Gene3D" id="3.30.565.10">
    <property type="entry name" value="Histidine kinase-like ATPase, C-terminal domain"/>
    <property type="match status" value="1"/>
</dbReference>
<evidence type="ECO:0000313" key="2">
    <source>
        <dbReference type="EMBL" id="GJM55283.1"/>
    </source>
</evidence>
<dbReference type="CDD" id="cd00075">
    <property type="entry name" value="HATPase"/>
    <property type="match status" value="1"/>
</dbReference>
<dbReference type="AlphaFoldDB" id="A0AAV5B2I0"/>
<evidence type="ECO:0000313" key="3">
    <source>
        <dbReference type="Proteomes" id="UP001055025"/>
    </source>
</evidence>
<reference evidence="2" key="1">
    <citation type="journal article" date="2022" name="Int. J. Syst. Evol. Microbiol.">
        <title>Granulimonas faecalis gen. nov., sp. nov., and Leptogranulimonas caecicola gen. nov., sp. nov., novel lactate-producing Atopobiaceae bacteria isolated from mouse intestines, and an emended description of the family Atopobiaceae.</title>
        <authorList>
            <person name="Morinaga K."/>
            <person name="Kusada H."/>
            <person name="Sakamoto S."/>
            <person name="Murakami T."/>
            <person name="Toyoda A."/>
            <person name="Mori H."/>
            <person name="Meng X.Y."/>
            <person name="Takashino M."/>
            <person name="Murotomi K."/>
            <person name="Tamaki H."/>
        </authorList>
    </citation>
    <scope>NUCLEOTIDE SEQUENCE</scope>
    <source>
        <strain evidence="2">OPF53</strain>
    </source>
</reference>
<name>A0AAV5B2I0_9ACTN</name>
<sequence length="360" mass="39262">MGDLADFVSDVIGSSAVRVEENLGDGFVRLVVDEAERRQARHDIRCVEDVVIEMLRNARDAGATQVYVATGRTGTQRRVVMLDDGCGVPAALQEQIFEARVTSKLDTVHEDRWGVHGRGMALFSIRQNAEDAHVAASVPGGGSSVSVMCSCDDVPERADQSTWPALATDDEGRQTVGSGAHNIARTCCEFALEERGRVQVFLGSAAEVVATVRSRLSSSLDETGILFVDDPSSLPVLERLCVAADARELVETAEGVGLPISERTAHRILSGAIRPVRSVMARLTHRPDDGTGRRRPVDLSRDRRSLHIDEGDAEEFSRLMERAFSFIADRYYVSLEDAPTVRSTGDRLVVTFPLLKEDEG</sequence>